<dbReference type="EMBL" id="KE356561">
    <property type="protein sequence ID" value="ERG95025.1"/>
    <property type="molecule type" value="Genomic_DNA"/>
</dbReference>
<sequence>MTVKIVCSELGLDRLPVCHRTYGLFRGKPTLPRNSFKHNLAITCSHSCLSIQRQILFMLAVKQCGICFKTREFRVPSQAHLSKYIKPSVTPLVGLSMGRRRLTLMGHFALMKAHGHMSKLFSVSVHLAPARNKLIRRDWCDYSLYFLLLHSVILCQVDSLHEQTKRVNRML</sequence>
<proteinExistence type="predicted"/>
<dbReference type="Proteomes" id="UP000030710">
    <property type="component" value="Unassembled WGS sequence"/>
</dbReference>
<organism evidence="1 2">
    <name type="scientific">Haloquadratum walsbyi J07HQW2</name>
    <dbReference type="NCBI Taxonomy" id="1238425"/>
    <lineage>
        <taxon>Archaea</taxon>
        <taxon>Methanobacteriati</taxon>
        <taxon>Methanobacteriota</taxon>
        <taxon>Stenosarchaea group</taxon>
        <taxon>Halobacteria</taxon>
        <taxon>Halobacteriales</taxon>
        <taxon>Haloferacaceae</taxon>
        <taxon>Haloquadratum</taxon>
    </lineage>
</organism>
<name>U1NDH6_9EURY</name>
<gene>
    <name evidence="1" type="ORF">J07HQW2_01469</name>
</gene>
<evidence type="ECO:0000313" key="2">
    <source>
        <dbReference type="Proteomes" id="UP000030710"/>
    </source>
</evidence>
<evidence type="ECO:0000313" key="1">
    <source>
        <dbReference type="EMBL" id="ERG95025.1"/>
    </source>
</evidence>
<dbReference type="AlphaFoldDB" id="U1NDH6"/>
<reference evidence="1 2" key="1">
    <citation type="journal article" date="2013" name="PLoS ONE">
        <title>Assembly-driven community genomics of a hypersaline microbial ecosystem.</title>
        <authorList>
            <person name="Podell S."/>
            <person name="Ugalde J.A."/>
            <person name="Narasingarao P."/>
            <person name="Banfield J.F."/>
            <person name="Heidelberg K.B."/>
            <person name="Allen E.E."/>
        </authorList>
    </citation>
    <scope>NUCLEOTIDE SEQUENCE [LARGE SCALE GENOMIC DNA]</scope>
    <source>
        <strain evidence="2">J07HQW2</strain>
    </source>
</reference>
<protein>
    <submittedName>
        <fullName evidence="1">Uncharacterized protein</fullName>
    </submittedName>
</protein>
<dbReference type="HOGENOM" id="CLU_1559447_0_0_2"/>
<accession>U1NDH6</accession>